<sequence length="106" mass="11950">MDIVIILYAVGRHLLKIAKDYSSFRILWVLSVHLQVRSRQVELGIGIASERCCALVSSVESTNFIDRLTVLVRCSRVEAVWIVSSVNGRGHCYWSADEMSLVMSHV</sequence>
<dbReference type="Proteomes" id="UP000746747">
    <property type="component" value="Unassembled WGS sequence"/>
</dbReference>
<protein>
    <submittedName>
        <fullName evidence="1">Uncharacterized protein</fullName>
    </submittedName>
</protein>
<name>A0A8J2M3Q5_9BILA</name>
<evidence type="ECO:0000313" key="2">
    <source>
        <dbReference type="Proteomes" id="UP000746747"/>
    </source>
</evidence>
<comment type="caution">
    <text evidence="1">The sequence shown here is derived from an EMBL/GenBank/DDBJ whole genome shotgun (WGS) entry which is preliminary data.</text>
</comment>
<gene>
    <name evidence="1" type="ORF">CJOHNSTONI_LOCUS4636</name>
</gene>
<organism evidence="1 2">
    <name type="scientific">Cercopithifilaria johnstoni</name>
    <dbReference type="NCBI Taxonomy" id="2874296"/>
    <lineage>
        <taxon>Eukaryota</taxon>
        <taxon>Metazoa</taxon>
        <taxon>Ecdysozoa</taxon>
        <taxon>Nematoda</taxon>
        <taxon>Chromadorea</taxon>
        <taxon>Rhabditida</taxon>
        <taxon>Spirurina</taxon>
        <taxon>Spiruromorpha</taxon>
        <taxon>Filarioidea</taxon>
        <taxon>Onchocercidae</taxon>
        <taxon>Cercopithifilaria</taxon>
    </lineage>
</organism>
<reference evidence="1" key="1">
    <citation type="submission" date="2021-09" db="EMBL/GenBank/DDBJ databases">
        <authorList>
            <consortium name="Pathogen Informatics"/>
        </authorList>
    </citation>
    <scope>NUCLEOTIDE SEQUENCE</scope>
</reference>
<keyword evidence="2" id="KW-1185">Reference proteome</keyword>
<dbReference type="AlphaFoldDB" id="A0A8J2M3Q5"/>
<accession>A0A8J2M3Q5</accession>
<dbReference type="EMBL" id="CAKAEH010001314">
    <property type="protein sequence ID" value="CAG9534508.1"/>
    <property type="molecule type" value="Genomic_DNA"/>
</dbReference>
<evidence type="ECO:0000313" key="1">
    <source>
        <dbReference type="EMBL" id="CAG9534508.1"/>
    </source>
</evidence>
<proteinExistence type="predicted"/>